<evidence type="ECO:0000313" key="2">
    <source>
        <dbReference type="EMBL" id="GER35470.1"/>
    </source>
</evidence>
<feature type="non-terminal residue" evidence="2">
    <location>
        <position position="1"/>
    </location>
</feature>
<dbReference type="Proteomes" id="UP000325081">
    <property type="component" value="Unassembled WGS sequence"/>
</dbReference>
<reference evidence="3" key="1">
    <citation type="journal article" date="2019" name="Curr. Biol.">
        <title>Genome Sequence of Striga asiatica Provides Insight into the Evolution of Plant Parasitism.</title>
        <authorList>
            <person name="Yoshida S."/>
            <person name="Kim S."/>
            <person name="Wafula E.K."/>
            <person name="Tanskanen J."/>
            <person name="Kim Y.M."/>
            <person name="Honaas L."/>
            <person name="Yang Z."/>
            <person name="Spallek T."/>
            <person name="Conn C.E."/>
            <person name="Ichihashi Y."/>
            <person name="Cheong K."/>
            <person name="Cui S."/>
            <person name="Der J.P."/>
            <person name="Gundlach H."/>
            <person name="Jiao Y."/>
            <person name="Hori C."/>
            <person name="Ishida J.K."/>
            <person name="Kasahara H."/>
            <person name="Kiba T."/>
            <person name="Kim M.S."/>
            <person name="Koo N."/>
            <person name="Laohavisit A."/>
            <person name="Lee Y.H."/>
            <person name="Lumba S."/>
            <person name="McCourt P."/>
            <person name="Mortimer J.C."/>
            <person name="Mutuku J.M."/>
            <person name="Nomura T."/>
            <person name="Sasaki-Sekimoto Y."/>
            <person name="Seto Y."/>
            <person name="Wang Y."/>
            <person name="Wakatake T."/>
            <person name="Sakakibara H."/>
            <person name="Demura T."/>
            <person name="Yamaguchi S."/>
            <person name="Yoneyama K."/>
            <person name="Manabe R.I."/>
            <person name="Nelson D.C."/>
            <person name="Schulman A.H."/>
            <person name="Timko M.P."/>
            <person name="dePamphilis C.W."/>
            <person name="Choi D."/>
            <person name="Shirasu K."/>
        </authorList>
    </citation>
    <scope>NUCLEOTIDE SEQUENCE [LARGE SCALE GENOMIC DNA]</scope>
    <source>
        <strain evidence="3">cv. UVA1</strain>
    </source>
</reference>
<gene>
    <name evidence="2" type="ORF">STAS_11762</name>
</gene>
<feature type="compositionally biased region" description="Basic and acidic residues" evidence="1">
    <location>
        <begin position="78"/>
        <end position="99"/>
    </location>
</feature>
<sequence length="225" mass="24047">RPEPHASKAASAPGEETCPTKDKADVAEPDPQNVSSFGPWMQAQMGRRAGGRKNSRAKDVAPKQHGYPLLRAHKDRGKAKIGDTRDLMETGPGREKCSDGLEIPNPMGVTERNPKGMASPLRTAGNKQAGTISGHIEKGQMNSTGPRHVDARTEMVYLALKEKTHVVPATSGLDPTCHTAVRITDNQVALGGPIAHDPGDTIMVEGPHVLHQTSPGLEDVHEDTM</sequence>
<comment type="caution">
    <text evidence="2">The sequence shown here is derived from an EMBL/GenBank/DDBJ whole genome shotgun (WGS) entry which is preliminary data.</text>
</comment>
<feature type="region of interest" description="Disordered" evidence="1">
    <location>
        <begin position="1"/>
        <end position="127"/>
    </location>
</feature>
<protein>
    <submittedName>
        <fullName evidence="2">Trigger factor</fullName>
    </submittedName>
</protein>
<name>A0A5A7PRN8_STRAF</name>
<dbReference type="EMBL" id="BKCP01004961">
    <property type="protein sequence ID" value="GER35470.1"/>
    <property type="molecule type" value="Genomic_DNA"/>
</dbReference>
<organism evidence="2 3">
    <name type="scientific">Striga asiatica</name>
    <name type="common">Asiatic witchweed</name>
    <name type="synonym">Buchnera asiatica</name>
    <dbReference type="NCBI Taxonomy" id="4170"/>
    <lineage>
        <taxon>Eukaryota</taxon>
        <taxon>Viridiplantae</taxon>
        <taxon>Streptophyta</taxon>
        <taxon>Embryophyta</taxon>
        <taxon>Tracheophyta</taxon>
        <taxon>Spermatophyta</taxon>
        <taxon>Magnoliopsida</taxon>
        <taxon>eudicotyledons</taxon>
        <taxon>Gunneridae</taxon>
        <taxon>Pentapetalae</taxon>
        <taxon>asterids</taxon>
        <taxon>lamiids</taxon>
        <taxon>Lamiales</taxon>
        <taxon>Orobanchaceae</taxon>
        <taxon>Buchnereae</taxon>
        <taxon>Striga</taxon>
    </lineage>
</organism>
<proteinExistence type="predicted"/>
<accession>A0A5A7PRN8</accession>
<dbReference type="AlphaFoldDB" id="A0A5A7PRN8"/>
<evidence type="ECO:0000256" key="1">
    <source>
        <dbReference type="SAM" id="MobiDB-lite"/>
    </source>
</evidence>
<keyword evidence="3" id="KW-1185">Reference proteome</keyword>
<evidence type="ECO:0000313" key="3">
    <source>
        <dbReference type="Proteomes" id="UP000325081"/>
    </source>
</evidence>
<feature type="non-terminal residue" evidence="2">
    <location>
        <position position="225"/>
    </location>
</feature>